<organism evidence="1 2">
    <name type="scientific">Frankliniella fusca</name>
    <dbReference type="NCBI Taxonomy" id="407009"/>
    <lineage>
        <taxon>Eukaryota</taxon>
        <taxon>Metazoa</taxon>
        <taxon>Ecdysozoa</taxon>
        <taxon>Arthropoda</taxon>
        <taxon>Hexapoda</taxon>
        <taxon>Insecta</taxon>
        <taxon>Pterygota</taxon>
        <taxon>Neoptera</taxon>
        <taxon>Paraneoptera</taxon>
        <taxon>Thysanoptera</taxon>
        <taxon>Terebrantia</taxon>
        <taxon>Thripoidea</taxon>
        <taxon>Thripidae</taxon>
        <taxon>Frankliniella</taxon>
    </lineage>
</organism>
<comment type="caution">
    <text evidence="1">The sequence shown here is derived from an EMBL/GenBank/DDBJ whole genome shotgun (WGS) entry which is preliminary data.</text>
</comment>
<sequence>MPACCGGGGGDLAAPPGPVAADANSLLLFSNRFGTRTVPRPIAADAATRSVDGVPRIEKALAKSAGADVTIGVGHANSSAANIAIRKQGKDRLKIVPAWYRTPAICTGGHAFVYCAIDTQEREAGPMTSCWWRGRFCGTDYVVDDVN</sequence>
<reference evidence="1" key="1">
    <citation type="submission" date="2021-07" db="EMBL/GenBank/DDBJ databases">
        <authorList>
            <person name="Catto M.A."/>
            <person name="Jacobson A."/>
            <person name="Kennedy G."/>
            <person name="Labadie P."/>
            <person name="Hunt B.G."/>
            <person name="Srinivasan R."/>
        </authorList>
    </citation>
    <scope>NUCLEOTIDE SEQUENCE</scope>
    <source>
        <strain evidence="1">PL_HMW_Pooled</strain>
        <tissue evidence="1">Head</tissue>
    </source>
</reference>
<evidence type="ECO:0000313" key="1">
    <source>
        <dbReference type="EMBL" id="KAK3912972.1"/>
    </source>
</evidence>
<dbReference type="EMBL" id="JAHWGI010000307">
    <property type="protein sequence ID" value="KAK3912972.1"/>
    <property type="molecule type" value="Genomic_DNA"/>
</dbReference>
<name>A0AAE1H1C2_9NEOP</name>
<gene>
    <name evidence="1" type="ORF">KUF71_022426</name>
</gene>
<keyword evidence="2" id="KW-1185">Reference proteome</keyword>
<reference evidence="1" key="2">
    <citation type="journal article" date="2023" name="BMC Genomics">
        <title>Pest status, molecular evolution, and epigenetic factors derived from the genome assembly of Frankliniella fusca, a thysanopteran phytovirus vector.</title>
        <authorList>
            <person name="Catto M.A."/>
            <person name="Labadie P.E."/>
            <person name="Jacobson A.L."/>
            <person name="Kennedy G.G."/>
            <person name="Srinivasan R."/>
            <person name="Hunt B.G."/>
        </authorList>
    </citation>
    <scope>NUCLEOTIDE SEQUENCE</scope>
    <source>
        <strain evidence="1">PL_HMW_Pooled</strain>
    </source>
</reference>
<accession>A0AAE1H1C2</accession>
<dbReference type="Proteomes" id="UP001219518">
    <property type="component" value="Unassembled WGS sequence"/>
</dbReference>
<evidence type="ECO:0000313" key="2">
    <source>
        <dbReference type="Proteomes" id="UP001219518"/>
    </source>
</evidence>
<dbReference type="AlphaFoldDB" id="A0AAE1H1C2"/>
<proteinExistence type="predicted"/>
<protein>
    <submittedName>
        <fullName evidence="1">Protein P</fullName>
    </submittedName>
</protein>